<dbReference type="AlphaFoldDB" id="A0A6J2SXF6"/>
<dbReference type="InterPro" id="IPR008555">
    <property type="entry name" value="SIKE"/>
</dbReference>
<name>A0A6J2SXF6_DROLE</name>
<accession>A0A6J2SXF6</accession>
<proteinExistence type="inferred from homology"/>
<dbReference type="GeneID" id="115620251"/>
<evidence type="ECO:0000313" key="4">
    <source>
        <dbReference type="RefSeq" id="XP_030369261.1"/>
    </source>
</evidence>
<sequence length="261" mass="29782">MDSSNNSVMCLIKRAESLSGVFGELLKQTNDLLAESHHVDQVMINCCKFRDDQLLKHLVEHITDQDQLQLLRENAELKSTVDEYQAGIEKIMSKYKEHCNSDVLNETYSLREKYINQLESIVRCQDERIEHMAKVMKMSADLDERESTDIQRTIRQLASENEEMRRKLQISCNGDEDAFKQNAPHRSECSTQMDLMDLSDFSDAASQCSFDSFMTCLSFAGIDTSSSSCSSIVNEIDVNRFIDEALQLGEQGEKVPQPKQT</sequence>
<dbReference type="PANTHER" id="PTHR12186:SF2">
    <property type="entry name" value="FGFR1 ONCOGENE PARTNER 2 HOMOLOG"/>
    <property type="match status" value="1"/>
</dbReference>
<dbReference type="OrthoDB" id="21214at2759"/>
<keyword evidence="2" id="KW-0175">Coiled coil</keyword>
<keyword evidence="3" id="KW-1185">Reference proteome</keyword>
<gene>
    <name evidence="4" type="primary">LOC115620251</name>
</gene>
<dbReference type="Pfam" id="PF05769">
    <property type="entry name" value="SIKE"/>
    <property type="match status" value="1"/>
</dbReference>
<dbReference type="Proteomes" id="UP000504634">
    <property type="component" value="Unplaced"/>
</dbReference>
<organism evidence="3 4">
    <name type="scientific">Drosophila lebanonensis</name>
    <name type="common">Fruit fly</name>
    <name type="synonym">Scaptodrosophila lebanonensis</name>
    <dbReference type="NCBI Taxonomy" id="7225"/>
    <lineage>
        <taxon>Eukaryota</taxon>
        <taxon>Metazoa</taxon>
        <taxon>Ecdysozoa</taxon>
        <taxon>Arthropoda</taxon>
        <taxon>Hexapoda</taxon>
        <taxon>Insecta</taxon>
        <taxon>Pterygota</taxon>
        <taxon>Neoptera</taxon>
        <taxon>Endopterygota</taxon>
        <taxon>Diptera</taxon>
        <taxon>Brachycera</taxon>
        <taxon>Muscomorpha</taxon>
        <taxon>Ephydroidea</taxon>
        <taxon>Drosophilidae</taxon>
        <taxon>Scaptodrosophila</taxon>
    </lineage>
</organism>
<evidence type="ECO:0000313" key="3">
    <source>
        <dbReference type="Proteomes" id="UP000504634"/>
    </source>
</evidence>
<comment type="similarity">
    <text evidence="1">Belongs to the SIKE family.</text>
</comment>
<evidence type="ECO:0000256" key="2">
    <source>
        <dbReference type="ARBA" id="ARBA00023054"/>
    </source>
</evidence>
<protein>
    <submittedName>
        <fullName evidence="4">FGFR1 oncogene partner 2 homolog</fullName>
    </submittedName>
</protein>
<evidence type="ECO:0000256" key="1">
    <source>
        <dbReference type="ARBA" id="ARBA00005537"/>
    </source>
</evidence>
<reference evidence="4" key="1">
    <citation type="submission" date="2025-08" db="UniProtKB">
        <authorList>
            <consortium name="RefSeq"/>
        </authorList>
    </citation>
    <scope>IDENTIFICATION</scope>
    <source>
        <strain evidence="4">11010-0011.00</strain>
        <tissue evidence="4">Whole body</tissue>
    </source>
</reference>
<dbReference type="RefSeq" id="XP_030369261.1">
    <property type="nucleotide sequence ID" value="XM_030513401.1"/>
</dbReference>
<dbReference type="PANTHER" id="PTHR12186">
    <property type="entry name" value="SIKE FAMILY MEMBER"/>
    <property type="match status" value="1"/>
</dbReference>